<evidence type="ECO:0000256" key="8">
    <source>
        <dbReference type="PROSITE-ProRule" id="PRU00027"/>
    </source>
</evidence>
<dbReference type="PROSITE" id="PS50808">
    <property type="entry name" value="ZF_BED"/>
    <property type="match status" value="1"/>
</dbReference>
<evidence type="ECO:0000313" key="10">
    <source>
        <dbReference type="EMBL" id="CAK1580366.1"/>
    </source>
</evidence>
<dbReference type="GO" id="GO:0005634">
    <property type="term" value="C:nucleus"/>
    <property type="evidence" value="ECO:0007669"/>
    <property type="project" value="UniProtKB-SubCell"/>
</dbReference>
<sequence length="182" mass="20274">MGSRKRSAVWNHFEEVEPKKAKCLYCANMLNLPAGNCGNLSRHLKSKHPTVPLVAKRQPTQQACLQEAPQDTLAATSTVTESVTSSAPVSGPSSVELPPHQPSIKEYAHSTKSMPPRRAELLDEQLVRMIANGYYPFSIVEDEEFKKFVHMLCPGYTLPTRKILSQSLIPKMCKKTGREIEV</sequence>
<feature type="domain" description="BED-type" evidence="9">
    <location>
        <begin position="4"/>
        <end position="55"/>
    </location>
</feature>
<dbReference type="AlphaFoldDB" id="A0AAV1KF54"/>
<dbReference type="PANTHER" id="PTHR46481:SF10">
    <property type="entry name" value="ZINC FINGER BED DOMAIN-CONTAINING PROTEIN 39"/>
    <property type="match status" value="1"/>
</dbReference>
<dbReference type="SMART" id="SM00614">
    <property type="entry name" value="ZnF_BED"/>
    <property type="match status" value="1"/>
</dbReference>
<keyword evidence="6" id="KW-0804">Transcription</keyword>
<dbReference type="Pfam" id="PF02892">
    <property type="entry name" value="zf-BED"/>
    <property type="match status" value="1"/>
</dbReference>
<dbReference type="GO" id="GO:0008270">
    <property type="term" value="F:zinc ion binding"/>
    <property type="evidence" value="ECO:0007669"/>
    <property type="project" value="UniProtKB-KW"/>
</dbReference>
<name>A0AAV1KF54_9NEOP</name>
<protein>
    <recommendedName>
        <fullName evidence="9">BED-type domain-containing protein</fullName>
    </recommendedName>
</protein>
<gene>
    <name evidence="10" type="ORF">PARMNEM_LOCUS2178</name>
</gene>
<dbReference type="InterPro" id="IPR003656">
    <property type="entry name" value="Znf_BED"/>
</dbReference>
<dbReference type="PANTHER" id="PTHR46481">
    <property type="entry name" value="ZINC FINGER BED DOMAIN-CONTAINING PROTEIN 4"/>
    <property type="match status" value="1"/>
</dbReference>
<keyword evidence="3 8" id="KW-0863">Zinc-finger</keyword>
<comment type="caution">
    <text evidence="10">The sequence shown here is derived from an EMBL/GenBank/DDBJ whole genome shotgun (WGS) entry which is preliminary data.</text>
</comment>
<dbReference type="SUPFAM" id="SSF140996">
    <property type="entry name" value="Hermes dimerisation domain"/>
    <property type="match status" value="1"/>
</dbReference>
<evidence type="ECO:0000256" key="6">
    <source>
        <dbReference type="ARBA" id="ARBA00023163"/>
    </source>
</evidence>
<keyword evidence="5" id="KW-0805">Transcription regulation</keyword>
<keyword evidence="11" id="KW-1185">Reference proteome</keyword>
<dbReference type="EMBL" id="CAVLGL010000013">
    <property type="protein sequence ID" value="CAK1580366.1"/>
    <property type="molecule type" value="Genomic_DNA"/>
</dbReference>
<keyword evidence="7" id="KW-0539">Nucleus</keyword>
<evidence type="ECO:0000256" key="1">
    <source>
        <dbReference type="ARBA" id="ARBA00004123"/>
    </source>
</evidence>
<keyword evidence="2" id="KW-0479">Metal-binding</keyword>
<dbReference type="GO" id="GO:0009791">
    <property type="term" value="P:post-embryonic development"/>
    <property type="evidence" value="ECO:0007669"/>
    <property type="project" value="UniProtKB-ARBA"/>
</dbReference>
<evidence type="ECO:0000256" key="3">
    <source>
        <dbReference type="ARBA" id="ARBA00022771"/>
    </source>
</evidence>
<evidence type="ECO:0000259" key="9">
    <source>
        <dbReference type="PROSITE" id="PS50808"/>
    </source>
</evidence>
<dbReference type="SUPFAM" id="SSF57667">
    <property type="entry name" value="beta-beta-alpha zinc fingers"/>
    <property type="match status" value="1"/>
</dbReference>
<evidence type="ECO:0000313" key="11">
    <source>
        <dbReference type="Proteomes" id="UP001314205"/>
    </source>
</evidence>
<dbReference type="InterPro" id="IPR036236">
    <property type="entry name" value="Znf_C2H2_sf"/>
</dbReference>
<dbReference type="InterPro" id="IPR052035">
    <property type="entry name" value="ZnF_BED_domain_contain"/>
</dbReference>
<proteinExistence type="predicted"/>
<evidence type="ECO:0000256" key="4">
    <source>
        <dbReference type="ARBA" id="ARBA00022833"/>
    </source>
</evidence>
<organism evidence="10 11">
    <name type="scientific">Parnassius mnemosyne</name>
    <name type="common">clouded apollo</name>
    <dbReference type="NCBI Taxonomy" id="213953"/>
    <lineage>
        <taxon>Eukaryota</taxon>
        <taxon>Metazoa</taxon>
        <taxon>Ecdysozoa</taxon>
        <taxon>Arthropoda</taxon>
        <taxon>Hexapoda</taxon>
        <taxon>Insecta</taxon>
        <taxon>Pterygota</taxon>
        <taxon>Neoptera</taxon>
        <taxon>Endopterygota</taxon>
        <taxon>Lepidoptera</taxon>
        <taxon>Glossata</taxon>
        <taxon>Ditrysia</taxon>
        <taxon>Papilionoidea</taxon>
        <taxon>Papilionidae</taxon>
        <taxon>Parnassiinae</taxon>
        <taxon>Parnassini</taxon>
        <taxon>Parnassius</taxon>
        <taxon>Driopa</taxon>
    </lineage>
</organism>
<keyword evidence="4" id="KW-0862">Zinc</keyword>
<dbReference type="Proteomes" id="UP001314205">
    <property type="component" value="Unassembled WGS sequence"/>
</dbReference>
<reference evidence="10 11" key="1">
    <citation type="submission" date="2023-11" db="EMBL/GenBank/DDBJ databases">
        <authorList>
            <person name="Hedman E."/>
            <person name="Englund M."/>
            <person name="Stromberg M."/>
            <person name="Nyberg Akerstrom W."/>
            <person name="Nylinder S."/>
            <person name="Jareborg N."/>
            <person name="Kallberg Y."/>
            <person name="Kronander E."/>
        </authorList>
    </citation>
    <scope>NUCLEOTIDE SEQUENCE [LARGE SCALE GENOMIC DNA]</scope>
</reference>
<accession>A0AAV1KF54</accession>
<comment type="subcellular location">
    <subcellularLocation>
        <location evidence="1">Nucleus</location>
    </subcellularLocation>
</comment>
<evidence type="ECO:0000256" key="7">
    <source>
        <dbReference type="ARBA" id="ARBA00023242"/>
    </source>
</evidence>
<evidence type="ECO:0000256" key="5">
    <source>
        <dbReference type="ARBA" id="ARBA00023015"/>
    </source>
</evidence>
<dbReference type="GO" id="GO:0003677">
    <property type="term" value="F:DNA binding"/>
    <property type="evidence" value="ECO:0007669"/>
    <property type="project" value="InterPro"/>
</dbReference>
<evidence type="ECO:0000256" key="2">
    <source>
        <dbReference type="ARBA" id="ARBA00022723"/>
    </source>
</evidence>